<dbReference type="Gene3D" id="1.25.40.10">
    <property type="entry name" value="Tetratricopeptide repeat domain"/>
    <property type="match status" value="1"/>
</dbReference>
<dbReference type="Pfam" id="PF08239">
    <property type="entry name" value="SH3_3"/>
    <property type="match status" value="2"/>
</dbReference>
<reference evidence="3 4" key="1">
    <citation type="submission" date="2020-08" db="EMBL/GenBank/DDBJ databases">
        <title>Genomic Encyclopedia of Type Strains, Phase IV (KMG-IV): sequencing the most valuable type-strain genomes for metagenomic binning, comparative biology and taxonomic classification.</title>
        <authorList>
            <person name="Goeker M."/>
        </authorList>
    </citation>
    <scope>NUCLEOTIDE SEQUENCE [LARGE SCALE GENOMIC DNA]</scope>
    <source>
        <strain evidence="3 4">DSM 22071</strain>
    </source>
</reference>
<dbReference type="SMART" id="SM00287">
    <property type="entry name" value="SH3b"/>
    <property type="match status" value="2"/>
</dbReference>
<feature type="domain" description="SH3b" evidence="2">
    <location>
        <begin position="97"/>
        <end position="166"/>
    </location>
</feature>
<dbReference type="Gene3D" id="2.30.30.40">
    <property type="entry name" value="SH3 Domains"/>
    <property type="match status" value="2"/>
</dbReference>
<feature type="domain" description="SH3b" evidence="2">
    <location>
        <begin position="25"/>
        <end position="92"/>
    </location>
</feature>
<keyword evidence="1" id="KW-0732">Signal</keyword>
<dbReference type="PANTHER" id="PTHR34408:SF1">
    <property type="entry name" value="GLYCOSYL HYDROLASE FAMILY 19 DOMAIN-CONTAINING PROTEIN HI_1415"/>
    <property type="match status" value="1"/>
</dbReference>
<sequence length="391" mass="43445">MKPQILAASLALVASLTVNPVAAETFDATTSAHMLNVRSGPGTNHSIVGVIRQGDRVQVQGAHTATSGNTWYRVHLEDASGYASGRYIEPLEESKLGQMATVTPHYLNMRSAPSANAAVVDVLPRGTRLEVVQQRAVNGAPQPWLEVSRSDGRSGFVYAAYVNVEKSAAAMAPEKPTVAEAPAPAADSTVITTQEQGATLAPINPRQRVRLLVLADQAYTEGRLHESMEHYETIAWSEEAPRQALVNLLYLYGRFHYHHRAEEVLQQYPDHTSALAYAYGAGYLEDGRPPLGDLEEMLLSYRDNDRHGTVHFLLGFLYERHTQHEQALAYYRSAYLRDRSNGHFAYAYARSSELTGTYQRAHSLYAEVLQYGDQDLHHHARSRMQVLAQIY</sequence>
<dbReference type="InterPro" id="IPR052354">
    <property type="entry name" value="Cell_Wall_Dynamics_Protein"/>
</dbReference>
<dbReference type="PANTHER" id="PTHR34408">
    <property type="entry name" value="FAMILY PROTEIN, PUTATIVE-RELATED"/>
    <property type="match status" value="1"/>
</dbReference>
<feature type="signal peptide" evidence="1">
    <location>
        <begin position="1"/>
        <end position="23"/>
    </location>
</feature>
<dbReference type="InterPro" id="IPR003646">
    <property type="entry name" value="SH3-like_bac-type"/>
</dbReference>
<name>A0A7W8DGC8_9BACT</name>
<keyword evidence="4" id="KW-1185">Reference proteome</keyword>
<proteinExistence type="predicted"/>
<feature type="chain" id="PRO_5031077117" evidence="1">
    <location>
        <begin position="24"/>
        <end position="391"/>
    </location>
</feature>
<dbReference type="Proteomes" id="UP000528322">
    <property type="component" value="Unassembled WGS sequence"/>
</dbReference>
<evidence type="ECO:0000259" key="2">
    <source>
        <dbReference type="PROSITE" id="PS51781"/>
    </source>
</evidence>
<dbReference type="PROSITE" id="PS51781">
    <property type="entry name" value="SH3B"/>
    <property type="match status" value="2"/>
</dbReference>
<gene>
    <name evidence="3" type="ORF">HNR37_000578</name>
</gene>
<dbReference type="RefSeq" id="WP_183729664.1">
    <property type="nucleotide sequence ID" value="NZ_JACHID010000002.1"/>
</dbReference>
<protein>
    <submittedName>
        <fullName evidence="3">Uncharacterized protein YraI</fullName>
    </submittedName>
</protein>
<dbReference type="InterPro" id="IPR011990">
    <property type="entry name" value="TPR-like_helical_dom_sf"/>
</dbReference>
<dbReference type="AlphaFoldDB" id="A0A7W8DGC8"/>
<accession>A0A7W8DGC8</accession>
<comment type="caution">
    <text evidence="3">The sequence shown here is derived from an EMBL/GenBank/DDBJ whole genome shotgun (WGS) entry which is preliminary data.</text>
</comment>
<dbReference type="SUPFAM" id="SSF81901">
    <property type="entry name" value="HCP-like"/>
    <property type="match status" value="1"/>
</dbReference>
<evidence type="ECO:0000256" key="1">
    <source>
        <dbReference type="SAM" id="SignalP"/>
    </source>
</evidence>
<evidence type="ECO:0000313" key="3">
    <source>
        <dbReference type="EMBL" id="MBB5021272.1"/>
    </source>
</evidence>
<organism evidence="3 4">
    <name type="scientific">Desulfurispira natronophila</name>
    <dbReference type="NCBI Taxonomy" id="682562"/>
    <lineage>
        <taxon>Bacteria</taxon>
        <taxon>Pseudomonadati</taxon>
        <taxon>Chrysiogenota</taxon>
        <taxon>Chrysiogenia</taxon>
        <taxon>Chrysiogenales</taxon>
        <taxon>Chrysiogenaceae</taxon>
        <taxon>Desulfurispira</taxon>
    </lineage>
</organism>
<evidence type="ECO:0000313" key="4">
    <source>
        <dbReference type="Proteomes" id="UP000528322"/>
    </source>
</evidence>
<dbReference type="EMBL" id="JACHID010000002">
    <property type="protein sequence ID" value="MBB5021272.1"/>
    <property type="molecule type" value="Genomic_DNA"/>
</dbReference>